<proteinExistence type="predicted"/>
<organism evidence="1 2">
    <name type="scientific">Candidatus Kerfeldbacteria bacterium RIFCSPHIGHO2_12_FULL_48_17</name>
    <dbReference type="NCBI Taxonomy" id="1798542"/>
    <lineage>
        <taxon>Bacteria</taxon>
        <taxon>Candidatus Kerfeldiibacteriota</taxon>
    </lineage>
</organism>
<protein>
    <submittedName>
        <fullName evidence="1">DNA alkylation repair protein</fullName>
    </submittedName>
</protein>
<evidence type="ECO:0000313" key="2">
    <source>
        <dbReference type="Proteomes" id="UP000176952"/>
    </source>
</evidence>
<sequence length="250" mass="28913">MTQLNDLKRDLQKLATPARAKASMWFFKTDEGQYGAHDTFIGVKVPDQRKIAKQYRTLPLPQVGKLLHSPIHEHRLTALFILVHQFEKGDEAVRKMIKNMYLKNTAHVNNWDLVDSSAGYILGSFLAAQKDRKILYSLARSQDLWKKRIAIIATQAFIRDGQFADTLAIAQILLHDTHDLIHKAVGWMLREVGNRDQRAEEIFLQKHAHIMPRTMLRYAIEKFPSAAKQKYMQMAAKKWRKKGKTRPGSR</sequence>
<gene>
    <name evidence="1" type="ORF">A3F54_05570</name>
</gene>
<dbReference type="CDD" id="cd06561">
    <property type="entry name" value="AlkD_like"/>
    <property type="match status" value="1"/>
</dbReference>
<reference evidence="1 2" key="1">
    <citation type="journal article" date="2016" name="Nat. Commun.">
        <title>Thousands of microbial genomes shed light on interconnected biogeochemical processes in an aquifer system.</title>
        <authorList>
            <person name="Anantharaman K."/>
            <person name="Brown C.T."/>
            <person name="Hug L.A."/>
            <person name="Sharon I."/>
            <person name="Castelle C.J."/>
            <person name="Probst A.J."/>
            <person name="Thomas B.C."/>
            <person name="Singh A."/>
            <person name="Wilkins M.J."/>
            <person name="Karaoz U."/>
            <person name="Brodie E.L."/>
            <person name="Williams K.H."/>
            <person name="Hubbard S.S."/>
            <person name="Banfield J.F."/>
        </authorList>
    </citation>
    <scope>NUCLEOTIDE SEQUENCE [LARGE SCALE GENOMIC DNA]</scope>
</reference>
<dbReference type="Pfam" id="PF08713">
    <property type="entry name" value="DNA_alkylation"/>
    <property type="match status" value="1"/>
</dbReference>
<dbReference type="InterPro" id="IPR014825">
    <property type="entry name" value="DNA_alkylation"/>
</dbReference>
<dbReference type="Gene3D" id="1.25.10.90">
    <property type="match status" value="1"/>
</dbReference>
<dbReference type="PANTHER" id="PTHR34070">
    <property type="entry name" value="ARMADILLO-TYPE FOLD"/>
    <property type="match status" value="1"/>
</dbReference>
<comment type="caution">
    <text evidence="1">The sequence shown here is derived from an EMBL/GenBank/DDBJ whole genome shotgun (WGS) entry which is preliminary data.</text>
</comment>
<name>A0A1G2B765_9BACT</name>
<evidence type="ECO:0000313" key="1">
    <source>
        <dbReference type="EMBL" id="OGY84546.1"/>
    </source>
</evidence>
<dbReference type="STRING" id="1798542.A3F54_05570"/>
<dbReference type="PANTHER" id="PTHR34070:SF1">
    <property type="entry name" value="DNA ALKYLATION REPAIR PROTEIN"/>
    <property type="match status" value="1"/>
</dbReference>
<accession>A0A1G2B765</accession>
<dbReference type="Proteomes" id="UP000176952">
    <property type="component" value="Unassembled WGS sequence"/>
</dbReference>
<dbReference type="InterPro" id="IPR016024">
    <property type="entry name" value="ARM-type_fold"/>
</dbReference>
<dbReference type="AlphaFoldDB" id="A0A1G2B765"/>
<dbReference type="EMBL" id="MHKD01000013">
    <property type="protein sequence ID" value="OGY84546.1"/>
    <property type="molecule type" value="Genomic_DNA"/>
</dbReference>
<dbReference type="SUPFAM" id="SSF48371">
    <property type="entry name" value="ARM repeat"/>
    <property type="match status" value="1"/>
</dbReference>